<keyword evidence="8" id="KW-0325">Glycoprotein</keyword>
<evidence type="ECO:0000313" key="14">
    <source>
        <dbReference type="Proteomes" id="UP000279236"/>
    </source>
</evidence>
<keyword evidence="6 11" id="KW-1133">Transmembrane helix</keyword>
<feature type="region of interest" description="Disordered" evidence="10">
    <location>
        <begin position="391"/>
        <end position="417"/>
    </location>
</feature>
<protein>
    <recommendedName>
        <fullName evidence="12">TLC domain-containing protein</fullName>
    </recommendedName>
</protein>
<dbReference type="GO" id="GO:0005789">
    <property type="term" value="C:endoplasmic reticulum membrane"/>
    <property type="evidence" value="ECO:0007669"/>
    <property type="project" value="UniProtKB-SubCell"/>
</dbReference>
<dbReference type="EMBL" id="RSCE01000005">
    <property type="protein sequence ID" value="RSH82528.1"/>
    <property type="molecule type" value="Genomic_DNA"/>
</dbReference>
<comment type="subcellular location">
    <subcellularLocation>
        <location evidence="1">Endoplasmic reticulum membrane</location>
        <topology evidence="1">Multi-pass membrane protein</topology>
    </subcellularLocation>
</comment>
<evidence type="ECO:0000256" key="1">
    <source>
        <dbReference type="ARBA" id="ARBA00004477"/>
    </source>
</evidence>
<evidence type="ECO:0000256" key="6">
    <source>
        <dbReference type="ARBA" id="ARBA00022989"/>
    </source>
</evidence>
<evidence type="ECO:0000256" key="3">
    <source>
        <dbReference type="ARBA" id="ARBA00022679"/>
    </source>
</evidence>
<dbReference type="PANTHER" id="PTHR12560:SF11">
    <property type="entry name" value="CERAMIDE SYNTHASE LAC1-RELATED"/>
    <property type="match status" value="1"/>
</dbReference>
<feature type="transmembrane region" description="Helical" evidence="11">
    <location>
        <begin position="126"/>
        <end position="146"/>
    </location>
</feature>
<dbReference type="STRING" id="105984.A0A427XUJ7"/>
<evidence type="ECO:0000256" key="5">
    <source>
        <dbReference type="ARBA" id="ARBA00022824"/>
    </source>
</evidence>
<dbReference type="PANTHER" id="PTHR12560">
    <property type="entry name" value="LONGEVITY ASSURANCE FACTOR 1 LAG1"/>
    <property type="match status" value="1"/>
</dbReference>
<evidence type="ECO:0000259" key="12">
    <source>
        <dbReference type="PROSITE" id="PS50922"/>
    </source>
</evidence>
<feature type="domain" description="TLC" evidence="12">
    <location>
        <begin position="167"/>
        <end position="385"/>
    </location>
</feature>
<keyword evidence="4 9" id="KW-0812">Transmembrane</keyword>
<feature type="transmembrane region" description="Helical" evidence="11">
    <location>
        <begin position="73"/>
        <end position="92"/>
    </location>
</feature>
<evidence type="ECO:0000256" key="2">
    <source>
        <dbReference type="ARBA" id="ARBA00009808"/>
    </source>
</evidence>
<evidence type="ECO:0000313" key="13">
    <source>
        <dbReference type="EMBL" id="RSH82528.1"/>
    </source>
</evidence>
<dbReference type="AlphaFoldDB" id="A0A427XUJ7"/>
<dbReference type="InterPro" id="IPR016439">
    <property type="entry name" value="Lag1/Lac1-like"/>
</dbReference>
<evidence type="ECO:0000256" key="11">
    <source>
        <dbReference type="SAM" id="Phobius"/>
    </source>
</evidence>
<feature type="transmembrane region" description="Helical" evidence="11">
    <location>
        <begin position="178"/>
        <end position="201"/>
    </location>
</feature>
<dbReference type="RefSeq" id="XP_028476760.1">
    <property type="nucleotide sequence ID" value="XM_028622867.1"/>
</dbReference>
<accession>A0A427XUJ7</accession>
<dbReference type="Proteomes" id="UP000279236">
    <property type="component" value="Unassembled WGS sequence"/>
</dbReference>
<dbReference type="InterPro" id="IPR006634">
    <property type="entry name" value="TLC-dom"/>
</dbReference>
<dbReference type="GO" id="GO:0046513">
    <property type="term" value="P:ceramide biosynthetic process"/>
    <property type="evidence" value="ECO:0007669"/>
    <property type="project" value="InterPro"/>
</dbReference>
<name>A0A427XUJ7_9TREE</name>
<evidence type="ECO:0000256" key="10">
    <source>
        <dbReference type="SAM" id="MobiDB-lite"/>
    </source>
</evidence>
<feature type="compositionally biased region" description="Acidic residues" evidence="10">
    <location>
        <begin position="394"/>
        <end position="404"/>
    </location>
</feature>
<keyword evidence="14" id="KW-1185">Reference proteome</keyword>
<evidence type="ECO:0000256" key="7">
    <source>
        <dbReference type="ARBA" id="ARBA00023136"/>
    </source>
</evidence>
<dbReference type="GO" id="GO:0050291">
    <property type="term" value="F:sphingosine N-acyltransferase activity"/>
    <property type="evidence" value="ECO:0007669"/>
    <property type="project" value="InterPro"/>
</dbReference>
<feature type="region of interest" description="Disordered" evidence="10">
    <location>
        <begin position="1"/>
        <end position="47"/>
    </location>
</feature>
<dbReference type="PROSITE" id="PS50922">
    <property type="entry name" value="TLC"/>
    <property type="match status" value="1"/>
</dbReference>
<gene>
    <name evidence="13" type="ORF">EHS24_007508</name>
</gene>
<evidence type="ECO:0000256" key="8">
    <source>
        <dbReference type="ARBA" id="ARBA00023180"/>
    </source>
</evidence>
<evidence type="ECO:0000256" key="9">
    <source>
        <dbReference type="PROSITE-ProRule" id="PRU00205"/>
    </source>
</evidence>
<keyword evidence="7 9" id="KW-0472">Membrane</keyword>
<dbReference type="SMART" id="SM00724">
    <property type="entry name" value="TLC"/>
    <property type="match status" value="1"/>
</dbReference>
<sequence>MSSSPRKPVAASRRRSSSVTSALRQVPLNEHKQDKMTGEVQPLFGPPRPRTADDLPARYNTLGFWEDIRTGRWMLVPLSSFILMVIPVILYWNQFMLIDLGMMGPFTTNPFTPFIFPSHKLPNGKYAIGLGDFAFIAYHIIFWSFVRQFMTIHVLRPIAKALGIRGGKIMRFTEQGYALFYFGMTSIAGIYVMRDLPTWWYKTENFWIGYPHEEMTLGLKLYYLLQAAYWCQQTIILALKIEKPRKDFTELVLHHIVTLWLVGWSYFLSLTYIGVAIFLTMDISDVFLALAKCVNYVSEPASNPFFAVFVGVWSYFRHYLNLWILYSVYTEFDLIPNVYDSFEPWAGRWMVWWMKWQIFVPIFLLQLINLFWYFLIWRILFRIVFLKVTKDERSDDEDEDDVDEDAPKQVGQADKAQ</sequence>
<feature type="transmembrane region" description="Helical" evidence="11">
    <location>
        <begin position="251"/>
        <end position="267"/>
    </location>
</feature>
<dbReference type="OrthoDB" id="3053196at2759"/>
<dbReference type="Pfam" id="PF03798">
    <property type="entry name" value="TRAM_LAG1_CLN8"/>
    <property type="match status" value="1"/>
</dbReference>
<feature type="transmembrane region" description="Helical" evidence="11">
    <location>
        <begin position="358"/>
        <end position="380"/>
    </location>
</feature>
<evidence type="ECO:0000256" key="4">
    <source>
        <dbReference type="ARBA" id="ARBA00022692"/>
    </source>
</evidence>
<organism evidence="13 14">
    <name type="scientific">Apiotrichum porosum</name>
    <dbReference type="NCBI Taxonomy" id="105984"/>
    <lineage>
        <taxon>Eukaryota</taxon>
        <taxon>Fungi</taxon>
        <taxon>Dikarya</taxon>
        <taxon>Basidiomycota</taxon>
        <taxon>Agaricomycotina</taxon>
        <taxon>Tremellomycetes</taxon>
        <taxon>Trichosporonales</taxon>
        <taxon>Trichosporonaceae</taxon>
        <taxon>Apiotrichum</taxon>
    </lineage>
</organism>
<proteinExistence type="inferred from homology"/>
<dbReference type="GeneID" id="39592051"/>
<comment type="caution">
    <text evidence="13">The sequence shown here is derived from an EMBL/GenBank/DDBJ whole genome shotgun (WGS) entry which is preliminary data.</text>
</comment>
<comment type="similarity">
    <text evidence="2">Belongs to the sphingosine N-acyltransferase family.</text>
</comment>
<keyword evidence="3" id="KW-0808">Transferase</keyword>
<feature type="transmembrane region" description="Helical" evidence="11">
    <location>
        <begin position="305"/>
        <end position="326"/>
    </location>
</feature>
<keyword evidence="5" id="KW-0256">Endoplasmic reticulum</keyword>
<reference evidence="13 14" key="1">
    <citation type="submission" date="2018-11" db="EMBL/GenBank/DDBJ databases">
        <title>Genome sequence of Apiotrichum porosum DSM 27194.</title>
        <authorList>
            <person name="Aliyu H."/>
            <person name="Gorte O."/>
            <person name="Ochsenreither K."/>
        </authorList>
    </citation>
    <scope>NUCLEOTIDE SEQUENCE [LARGE SCALE GENOMIC DNA]</scope>
    <source>
        <strain evidence="13 14">DSM 27194</strain>
    </source>
</reference>
<feature type="compositionally biased region" description="Low complexity" evidence="10">
    <location>
        <begin position="1"/>
        <end position="21"/>
    </location>
</feature>